<dbReference type="Proteomes" id="UP001163823">
    <property type="component" value="Chromosome 11"/>
</dbReference>
<organism evidence="1 2">
    <name type="scientific">Quillaja saponaria</name>
    <name type="common">Soap bark tree</name>
    <dbReference type="NCBI Taxonomy" id="32244"/>
    <lineage>
        <taxon>Eukaryota</taxon>
        <taxon>Viridiplantae</taxon>
        <taxon>Streptophyta</taxon>
        <taxon>Embryophyta</taxon>
        <taxon>Tracheophyta</taxon>
        <taxon>Spermatophyta</taxon>
        <taxon>Magnoliopsida</taxon>
        <taxon>eudicotyledons</taxon>
        <taxon>Gunneridae</taxon>
        <taxon>Pentapetalae</taxon>
        <taxon>rosids</taxon>
        <taxon>fabids</taxon>
        <taxon>Fabales</taxon>
        <taxon>Quillajaceae</taxon>
        <taxon>Quillaja</taxon>
    </lineage>
</organism>
<sequence>MEALATLHDRHQPLCLSVDFSCPLLQRPFSTFLSLPIKPSSLSTIASSSSSSSSSAKPLHKNSQISEPQLSQFLNPVLQVTSIATVVASSILLFNGFYRSNFTKTPFSLSSMDDVLDEESTIEEFLAHREPHRSIRYYKLKEKIPIVDNLVKTDQAWKLLKTQIMSCSEELEMLRIRFNVILDRDPFCDKAYRGHLLEYLEMVDECMDLLEDIKKAMDHCEKENKAMDYYFKFFNGVVDQIKIFEGDMLGALKYFQELEKE</sequence>
<proteinExistence type="predicted"/>
<protein>
    <submittedName>
        <fullName evidence="1">Protein SLOW GREEN 1, chloroplastic-like</fullName>
    </submittedName>
</protein>
<comment type="caution">
    <text evidence="1">The sequence shown here is derived from an EMBL/GenBank/DDBJ whole genome shotgun (WGS) entry which is preliminary data.</text>
</comment>
<accession>A0AAD7PDI9</accession>
<dbReference type="AlphaFoldDB" id="A0AAD7PDI9"/>
<evidence type="ECO:0000313" key="1">
    <source>
        <dbReference type="EMBL" id="KAJ7950969.1"/>
    </source>
</evidence>
<gene>
    <name evidence="1" type="ORF">O6P43_027078</name>
</gene>
<keyword evidence="2" id="KW-1185">Reference proteome</keyword>
<dbReference type="EMBL" id="JARAOO010000011">
    <property type="protein sequence ID" value="KAJ7950969.1"/>
    <property type="molecule type" value="Genomic_DNA"/>
</dbReference>
<dbReference type="KEGG" id="qsa:O6P43_027078"/>
<reference evidence="1" key="1">
    <citation type="journal article" date="2023" name="Science">
        <title>Elucidation of the pathway for biosynthesis of saponin adjuvants from the soapbark tree.</title>
        <authorList>
            <person name="Reed J."/>
            <person name="Orme A."/>
            <person name="El-Demerdash A."/>
            <person name="Owen C."/>
            <person name="Martin L.B.B."/>
            <person name="Misra R.C."/>
            <person name="Kikuchi S."/>
            <person name="Rejzek M."/>
            <person name="Martin A.C."/>
            <person name="Harkess A."/>
            <person name="Leebens-Mack J."/>
            <person name="Louveau T."/>
            <person name="Stephenson M.J."/>
            <person name="Osbourn A."/>
        </authorList>
    </citation>
    <scope>NUCLEOTIDE SEQUENCE</scope>
    <source>
        <strain evidence="1">S10</strain>
    </source>
</reference>
<name>A0AAD7PDI9_QUISA</name>
<evidence type="ECO:0000313" key="2">
    <source>
        <dbReference type="Proteomes" id="UP001163823"/>
    </source>
</evidence>